<proteinExistence type="predicted"/>
<organism evidence="1 2">
    <name type="scientific">Gordoniibacillus kamchatkensis</name>
    <dbReference type="NCBI Taxonomy" id="1590651"/>
    <lineage>
        <taxon>Bacteria</taxon>
        <taxon>Bacillati</taxon>
        <taxon>Bacillota</taxon>
        <taxon>Bacilli</taxon>
        <taxon>Bacillales</taxon>
        <taxon>Paenibacillaceae</taxon>
        <taxon>Gordoniibacillus</taxon>
    </lineage>
</organism>
<accession>A0ABR5AKG7</accession>
<dbReference type="RefSeq" id="WP_041046817.1">
    <property type="nucleotide sequence ID" value="NZ_JXAK01000008.1"/>
</dbReference>
<dbReference type="InterPro" id="IPR025942">
    <property type="entry name" value="SpoVIF"/>
</dbReference>
<dbReference type="Pfam" id="PF14069">
    <property type="entry name" value="SpoVIF"/>
    <property type="match status" value="1"/>
</dbReference>
<dbReference type="Proteomes" id="UP000031967">
    <property type="component" value="Unassembled WGS sequence"/>
</dbReference>
<sequence length="93" mass="10126">MANKDLTKDVLNTVKNRTGKTVTPKDIQKLASGVNPSTMQNEAQLRQLIKQVSSLVGVNVSEQTIKDIVNAVKSSKLDANNMQQLMSAMLGKK</sequence>
<reference evidence="1 2" key="1">
    <citation type="submission" date="2014-12" db="EMBL/GenBank/DDBJ databases">
        <title>Draft genome sequence of Paenibacillus kamchatkensis strain B-2647.</title>
        <authorList>
            <person name="Karlyshev A.V."/>
            <person name="Kudryashova E.B."/>
        </authorList>
    </citation>
    <scope>NUCLEOTIDE SEQUENCE [LARGE SCALE GENOMIC DNA]</scope>
    <source>
        <strain evidence="1 2">VKM B-2647</strain>
    </source>
</reference>
<dbReference type="EMBL" id="JXAK01000008">
    <property type="protein sequence ID" value="KIL41533.1"/>
    <property type="molecule type" value="Genomic_DNA"/>
</dbReference>
<evidence type="ECO:0000313" key="1">
    <source>
        <dbReference type="EMBL" id="KIL41533.1"/>
    </source>
</evidence>
<evidence type="ECO:0000313" key="2">
    <source>
        <dbReference type="Proteomes" id="UP000031967"/>
    </source>
</evidence>
<name>A0ABR5AKG7_9BACL</name>
<evidence type="ECO:0008006" key="3">
    <source>
        <dbReference type="Google" id="ProtNLM"/>
    </source>
</evidence>
<comment type="caution">
    <text evidence="1">The sequence shown here is derived from an EMBL/GenBank/DDBJ whole genome shotgun (WGS) entry which is preliminary data.</text>
</comment>
<keyword evidence="2" id="KW-1185">Reference proteome</keyword>
<protein>
    <recommendedName>
        <fullName evidence="3">Stage VI sporulation protein F</fullName>
    </recommendedName>
</protein>
<gene>
    <name evidence="1" type="ORF">SD70_06595</name>
</gene>